<organism evidence="2 3">
    <name type="scientific">Mycena metata</name>
    <dbReference type="NCBI Taxonomy" id="1033252"/>
    <lineage>
        <taxon>Eukaryota</taxon>
        <taxon>Fungi</taxon>
        <taxon>Dikarya</taxon>
        <taxon>Basidiomycota</taxon>
        <taxon>Agaricomycotina</taxon>
        <taxon>Agaricomycetes</taxon>
        <taxon>Agaricomycetidae</taxon>
        <taxon>Agaricales</taxon>
        <taxon>Marasmiineae</taxon>
        <taxon>Mycenaceae</taxon>
        <taxon>Mycena</taxon>
    </lineage>
</organism>
<feature type="region of interest" description="Disordered" evidence="1">
    <location>
        <begin position="109"/>
        <end position="211"/>
    </location>
</feature>
<comment type="caution">
    <text evidence="2">The sequence shown here is derived from an EMBL/GenBank/DDBJ whole genome shotgun (WGS) entry which is preliminary data.</text>
</comment>
<feature type="compositionally biased region" description="Polar residues" evidence="1">
    <location>
        <begin position="145"/>
        <end position="162"/>
    </location>
</feature>
<evidence type="ECO:0000256" key="1">
    <source>
        <dbReference type="SAM" id="MobiDB-lite"/>
    </source>
</evidence>
<gene>
    <name evidence="2" type="ORF">B0H16DRAFT_1656441</name>
</gene>
<protein>
    <submittedName>
        <fullName evidence="2">Uncharacterized protein</fullName>
    </submittedName>
</protein>
<feature type="compositionally biased region" description="Polar residues" evidence="1">
    <location>
        <begin position="55"/>
        <end position="64"/>
    </location>
</feature>
<name>A0AAD7DDW0_9AGAR</name>
<reference evidence="2" key="1">
    <citation type="submission" date="2023-03" db="EMBL/GenBank/DDBJ databases">
        <title>Massive genome expansion in bonnet fungi (Mycena s.s.) driven by repeated elements and novel gene families across ecological guilds.</title>
        <authorList>
            <consortium name="Lawrence Berkeley National Laboratory"/>
            <person name="Harder C.B."/>
            <person name="Miyauchi S."/>
            <person name="Viragh M."/>
            <person name="Kuo A."/>
            <person name="Thoen E."/>
            <person name="Andreopoulos B."/>
            <person name="Lu D."/>
            <person name="Skrede I."/>
            <person name="Drula E."/>
            <person name="Henrissat B."/>
            <person name="Morin E."/>
            <person name="Kohler A."/>
            <person name="Barry K."/>
            <person name="LaButti K."/>
            <person name="Morin E."/>
            <person name="Salamov A."/>
            <person name="Lipzen A."/>
            <person name="Mereny Z."/>
            <person name="Hegedus B."/>
            <person name="Baldrian P."/>
            <person name="Stursova M."/>
            <person name="Weitz H."/>
            <person name="Taylor A."/>
            <person name="Grigoriev I.V."/>
            <person name="Nagy L.G."/>
            <person name="Martin F."/>
            <person name="Kauserud H."/>
        </authorList>
    </citation>
    <scope>NUCLEOTIDE SEQUENCE</scope>
    <source>
        <strain evidence="2">CBHHK182m</strain>
    </source>
</reference>
<dbReference type="Proteomes" id="UP001215598">
    <property type="component" value="Unassembled WGS sequence"/>
</dbReference>
<dbReference type="AlphaFoldDB" id="A0AAD7DDW0"/>
<dbReference type="EMBL" id="JARKIB010000905">
    <property type="protein sequence ID" value="KAJ7689364.1"/>
    <property type="molecule type" value="Genomic_DNA"/>
</dbReference>
<accession>A0AAD7DDW0</accession>
<evidence type="ECO:0000313" key="3">
    <source>
        <dbReference type="Proteomes" id="UP001215598"/>
    </source>
</evidence>
<keyword evidence="3" id="KW-1185">Reference proteome</keyword>
<proteinExistence type="predicted"/>
<sequence>MPNTRIRTINTIPHFCAAYTLQRSWIPPHTITNASCPPISRLSALHWLCTTHALSRPSTLSSPEPHSWTPPRRALLHNRHDSSTPLHLPTQRHRDVSFPAAALGNAIARAPSTLHPTSVRPARQRPTSPSRPYLPPRQHHPRSASPRQTPTQALSISPNPNSRRLVFLSAPGFAPDANAPRTRAHTTRSSGPPRAPQAQPPSTRTVVHAPS</sequence>
<evidence type="ECO:0000313" key="2">
    <source>
        <dbReference type="EMBL" id="KAJ7689364.1"/>
    </source>
</evidence>
<feature type="region of interest" description="Disordered" evidence="1">
    <location>
        <begin position="55"/>
        <end position="91"/>
    </location>
</feature>